<dbReference type="InterPro" id="IPR036396">
    <property type="entry name" value="Cyt_P450_sf"/>
</dbReference>
<comment type="subcellular location">
    <subcellularLocation>
        <location evidence="3">Endoplasmic reticulum membrane</location>
    </subcellularLocation>
    <subcellularLocation>
        <location evidence="2">Microsome membrane</location>
    </subcellularLocation>
</comment>
<dbReference type="InterPro" id="IPR050182">
    <property type="entry name" value="Cytochrome_P450_fam2"/>
</dbReference>
<dbReference type="EMBL" id="JAINUF010000003">
    <property type="protein sequence ID" value="KAJ8368708.1"/>
    <property type="molecule type" value="Genomic_DNA"/>
</dbReference>
<evidence type="ECO:0000313" key="15">
    <source>
        <dbReference type="EMBL" id="KAJ8368708.1"/>
    </source>
</evidence>
<evidence type="ECO:0000256" key="10">
    <source>
        <dbReference type="ARBA" id="ARBA00023004"/>
    </source>
</evidence>
<dbReference type="PRINTS" id="PR00385">
    <property type="entry name" value="P450"/>
</dbReference>
<dbReference type="FunFam" id="1.10.630.10:FF:000010">
    <property type="entry name" value="cytochrome P450 2W1 isoform X2"/>
    <property type="match status" value="1"/>
</dbReference>
<keyword evidence="7" id="KW-0256">Endoplasmic reticulum</keyword>
<evidence type="ECO:0000256" key="12">
    <source>
        <dbReference type="ARBA" id="ARBA00023136"/>
    </source>
</evidence>
<evidence type="ECO:0008006" key="17">
    <source>
        <dbReference type="Google" id="ProtNLM"/>
    </source>
</evidence>
<dbReference type="Pfam" id="PF00067">
    <property type="entry name" value="p450"/>
    <property type="match status" value="1"/>
</dbReference>
<evidence type="ECO:0000256" key="3">
    <source>
        <dbReference type="ARBA" id="ARBA00004586"/>
    </source>
</evidence>
<evidence type="ECO:0000256" key="1">
    <source>
        <dbReference type="ARBA" id="ARBA00001971"/>
    </source>
</evidence>
<feature type="binding site" description="axial binding residue" evidence="13">
    <location>
        <position position="436"/>
    </location>
    <ligand>
        <name>heme</name>
        <dbReference type="ChEBI" id="CHEBI:30413"/>
    </ligand>
    <ligandPart>
        <name>Fe</name>
        <dbReference type="ChEBI" id="CHEBI:18248"/>
    </ligandPart>
</feature>
<accession>A0A9Q1FVT8</accession>
<dbReference type="GO" id="GO:0016712">
    <property type="term" value="F:oxidoreductase activity, acting on paired donors, with incorporation or reduction of molecular oxygen, reduced flavin or flavoprotein as one donor, and incorporation of one atom of oxygen"/>
    <property type="evidence" value="ECO:0007669"/>
    <property type="project" value="TreeGrafter"/>
</dbReference>
<evidence type="ECO:0000256" key="11">
    <source>
        <dbReference type="ARBA" id="ARBA00023033"/>
    </source>
</evidence>
<evidence type="ECO:0000256" key="14">
    <source>
        <dbReference type="RuleBase" id="RU000461"/>
    </source>
</evidence>
<evidence type="ECO:0000313" key="16">
    <source>
        <dbReference type="Proteomes" id="UP001152622"/>
    </source>
</evidence>
<evidence type="ECO:0000256" key="9">
    <source>
        <dbReference type="ARBA" id="ARBA00023002"/>
    </source>
</evidence>
<evidence type="ECO:0000256" key="13">
    <source>
        <dbReference type="PIRSR" id="PIRSR602401-1"/>
    </source>
</evidence>
<comment type="caution">
    <text evidence="15">The sequence shown here is derived from an EMBL/GenBank/DDBJ whole genome shotgun (WGS) entry which is preliminary data.</text>
</comment>
<keyword evidence="8" id="KW-0492">Microsome</keyword>
<evidence type="ECO:0000256" key="7">
    <source>
        <dbReference type="ARBA" id="ARBA00022824"/>
    </source>
</evidence>
<evidence type="ECO:0000256" key="2">
    <source>
        <dbReference type="ARBA" id="ARBA00004524"/>
    </source>
</evidence>
<dbReference type="InterPro" id="IPR001128">
    <property type="entry name" value="Cyt_P450"/>
</dbReference>
<dbReference type="GO" id="GO:0006805">
    <property type="term" value="P:xenobiotic metabolic process"/>
    <property type="evidence" value="ECO:0007669"/>
    <property type="project" value="TreeGrafter"/>
</dbReference>
<dbReference type="Gene3D" id="1.10.630.10">
    <property type="entry name" value="Cytochrome P450"/>
    <property type="match status" value="1"/>
</dbReference>
<dbReference type="InterPro" id="IPR002401">
    <property type="entry name" value="Cyt_P450_E_grp-I"/>
</dbReference>
<protein>
    <recommendedName>
        <fullName evidence="17">Cytochrome P450</fullName>
    </recommendedName>
</protein>
<dbReference type="Proteomes" id="UP001152622">
    <property type="component" value="Chromosome 3"/>
</dbReference>
<dbReference type="AlphaFoldDB" id="A0A9Q1FVT8"/>
<evidence type="ECO:0000256" key="4">
    <source>
        <dbReference type="ARBA" id="ARBA00010617"/>
    </source>
</evidence>
<evidence type="ECO:0000256" key="8">
    <source>
        <dbReference type="ARBA" id="ARBA00022848"/>
    </source>
</evidence>
<dbReference type="PRINTS" id="PR00463">
    <property type="entry name" value="EP450I"/>
</dbReference>
<name>A0A9Q1FVT8_SYNKA</name>
<keyword evidence="9 14" id="KW-0560">Oxidoreductase</keyword>
<dbReference type="PROSITE" id="PS00086">
    <property type="entry name" value="CYTOCHROME_P450"/>
    <property type="match status" value="1"/>
</dbReference>
<gene>
    <name evidence="15" type="ORF">SKAU_G00087360</name>
</gene>
<dbReference type="GO" id="GO:0005506">
    <property type="term" value="F:iron ion binding"/>
    <property type="evidence" value="ECO:0007669"/>
    <property type="project" value="InterPro"/>
</dbReference>
<keyword evidence="5 13" id="KW-0349">Heme</keyword>
<dbReference type="PANTHER" id="PTHR24300">
    <property type="entry name" value="CYTOCHROME P450 508A4-RELATED"/>
    <property type="match status" value="1"/>
</dbReference>
<evidence type="ECO:0000256" key="6">
    <source>
        <dbReference type="ARBA" id="ARBA00022723"/>
    </source>
</evidence>
<keyword evidence="12" id="KW-0472">Membrane</keyword>
<organism evidence="15 16">
    <name type="scientific">Synaphobranchus kaupii</name>
    <name type="common">Kaup's arrowtooth eel</name>
    <dbReference type="NCBI Taxonomy" id="118154"/>
    <lineage>
        <taxon>Eukaryota</taxon>
        <taxon>Metazoa</taxon>
        <taxon>Chordata</taxon>
        <taxon>Craniata</taxon>
        <taxon>Vertebrata</taxon>
        <taxon>Euteleostomi</taxon>
        <taxon>Actinopterygii</taxon>
        <taxon>Neopterygii</taxon>
        <taxon>Teleostei</taxon>
        <taxon>Anguilliformes</taxon>
        <taxon>Synaphobranchidae</taxon>
        <taxon>Synaphobranchus</taxon>
    </lineage>
</organism>
<evidence type="ECO:0000256" key="5">
    <source>
        <dbReference type="ARBA" id="ARBA00022617"/>
    </source>
</evidence>
<dbReference type="PANTHER" id="PTHR24300:SF153">
    <property type="entry name" value="CYTOCHROME P450 2G1-LIKE-RELATED"/>
    <property type="match status" value="1"/>
</dbReference>
<proteinExistence type="inferred from homology"/>
<reference evidence="15" key="1">
    <citation type="journal article" date="2023" name="Science">
        <title>Genome structures resolve the early diversification of teleost fishes.</title>
        <authorList>
            <person name="Parey E."/>
            <person name="Louis A."/>
            <person name="Montfort J."/>
            <person name="Bouchez O."/>
            <person name="Roques C."/>
            <person name="Iampietro C."/>
            <person name="Lluch J."/>
            <person name="Castinel A."/>
            <person name="Donnadieu C."/>
            <person name="Desvignes T."/>
            <person name="Floi Bucao C."/>
            <person name="Jouanno E."/>
            <person name="Wen M."/>
            <person name="Mejri S."/>
            <person name="Dirks R."/>
            <person name="Jansen H."/>
            <person name="Henkel C."/>
            <person name="Chen W.J."/>
            <person name="Zahm M."/>
            <person name="Cabau C."/>
            <person name="Klopp C."/>
            <person name="Thompson A.W."/>
            <person name="Robinson-Rechavi M."/>
            <person name="Braasch I."/>
            <person name="Lecointre G."/>
            <person name="Bobe J."/>
            <person name="Postlethwait J.H."/>
            <person name="Berthelot C."/>
            <person name="Roest Crollius H."/>
            <person name="Guiguen Y."/>
        </authorList>
    </citation>
    <scope>NUCLEOTIDE SEQUENCE</scope>
    <source>
        <strain evidence="15">WJC10195</strain>
    </source>
</reference>
<dbReference type="SUPFAM" id="SSF48264">
    <property type="entry name" value="Cytochrome P450"/>
    <property type="match status" value="1"/>
</dbReference>
<comment type="similarity">
    <text evidence="4 14">Belongs to the cytochrome P450 family.</text>
</comment>
<dbReference type="InterPro" id="IPR017972">
    <property type="entry name" value="Cyt_P450_CS"/>
</dbReference>
<comment type="cofactor">
    <cofactor evidence="1 13">
        <name>heme</name>
        <dbReference type="ChEBI" id="CHEBI:30413"/>
    </cofactor>
</comment>
<dbReference type="GO" id="GO:0005789">
    <property type="term" value="C:endoplasmic reticulum membrane"/>
    <property type="evidence" value="ECO:0007669"/>
    <property type="project" value="UniProtKB-SubCell"/>
</dbReference>
<dbReference type="OrthoDB" id="1103324at2759"/>
<keyword evidence="11 14" id="KW-0503">Monooxygenase</keyword>
<keyword evidence="10 13" id="KW-0408">Iron</keyword>
<keyword evidence="16" id="KW-1185">Reference proteome</keyword>
<sequence length="491" mass="56040">MELLSTLVLVGFMVVLLAYLNWRGRKGIRLPPGPTPLPLLGNLLQLDKKAPFKTFMKLSESYGPVLTVYLGPQRVVVLVGFNTLKEALLDQGDDFTGRAPVPFLNRAVKGHGLAISNGERWRQLRRFTLSTLRDFGMGRKGMEEWIREESKHLVDSLTSTNSMPCDHTFFFSQAVSNVICALVFGRRFDYQDDRFLLLLKTISATLRFGSSPWGQLYNVFPWLMERLPGEQHNIFAGIDKLRAFVKERIQKHQETLNPSCPRDFIDSFLIRQIKEKDSPTNEFTYNNMVGTVLNLFLAGTETTSTTLRYAIMMLIKHPQIQERVQLEINTVIGRERLPLMEDRKSLPFTDAVIHEVQRVLDIVPLSLPHYATRDISFKGYTIPKDTVIIPMLHSALRDEKQWESPWSFNPSHFLDQNDNFKKSPAFMVFSAGKRNCVGESLARMELFLFLVSLLQNFTFTCPGGPDSLDASPEVSSFANLPRKYELIATPR</sequence>
<keyword evidence="6 13" id="KW-0479">Metal-binding</keyword>
<dbReference type="GO" id="GO:0020037">
    <property type="term" value="F:heme binding"/>
    <property type="evidence" value="ECO:0007669"/>
    <property type="project" value="InterPro"/>
</dbReference>
<dbReference type="GO" id="GO:0046222">
    <property type="term" value="P:aflatoxin metabolic process"/>
    <property type="evidence" value="ECO:0007669"/>
    <property type="project" value="UniProtKB-ARBA"/>
</dbReference>
<dbReference type="CDD" id="cd11026">
    <property type="entry name" value="CYP2"/>
    <property type="match status" value="1"/>
</dbReference>
<dbReference type="GO" id="GO:0006082">
    <property type="term" value="P:organic acid metabolic process"/>
    <property type="evidence" value="ECO:0007669"/>
    <property type="project" value="TreeGrafter"/>
</dbReference>